<evidence type="ECO:0000313" key="4">
    <source>
        <dbReference type="EMBL" id="SCM71980.1"/>
    </source>
</evidence>
<evidence type="ECO:0000256" key="1">
    <source>
        <dbReference type="ARBA" id="ARBA00022884"/>
    </source>
</evidence>
<evidence type="ECO:0000313" key="3">
    <source>
        <dbReference type="EMBL" id="SBW05934.1"/>
    </source>
</evidence>
<organism evidence="4">
    <name type="scientific">uncultured Desulfovibrio sp</name>
    <dbReference type="NCBI Taxonomy" id="167968"/>
    <lineage>
        <taxon>Bacteria</taxon>
        <taxon>Pseudomonadati</taxon>
        <taxon>Thermodesulfobacteriota</taxon>
        <taxon>Desulfovibrionia</taxon>
        <taxon>Desulfovibrionales</taxon>
        <taxon>Desulfovibrionaceae</taxon>
        <taxon>Desulfovibrio</taxon>
        <taxon>environmental samples</taxon>
    </lineage>
</organism>
<dbReference type="SUPFAM" id="SSF54928">
    <property type="entry name" value="RNA-binding domain, RBD"/>
    <property type="match status" value="1"/>
</dbReference>
<sequence length="88" mass="9789">MSKSIYVGNLPWSATEEQVQDLFAEYGSVLSVKLVSDRDTGRARGFGFVEMEDGEADSAIEALDNFSFGGRTLRVNEAKPRAPRQPRY</sequence>
<dbReference type="GO" id="GO:0003723">
    <property type="term" value="F:RNA binding"/>
    <property type="evidence" value="ECO:0007669"/>
    <property type="project" value="UniProtKB-KW"/>
</dbReference>
<dbReference type="Pfam" id="PF00076">
    <property type="entry name" value="RRM_1"/>
    <property type="match status" value="1"/>
</dbReference>
<dbReference type="InterPro" id="IPR000504">
    <property type="entry name" value="RRM_dom"/>
</dbReference>
<keyword evidence="1" id="KW-0694">RNA-binding</keyword>
<dbReference type="PANTHER" id="PTHR15241">
    <property type="entry name" value="TRANSFORMER-2-RELATED"/>
    <property type="match status" value="1"/>
</dbReference>
<dbReference type="AlphaFoldDB" id="A0A212L366"/>
<dbReference type="GeneID" id="72383647"/>
<accession>A0A212L366</accession>
<evidence type="ECO:0000259" key="2">
    <source>
        <dbReference type="PROSITE" id="PS50102"/>
    </source>
</evidence>
<name>A0A212L366_9BACT</name>
<reference evidence="4" key="2">
    <citation type="submission" date="2016-08" db="EMBL/GenBank/DDBJ databases">
        <authorList>
            <person name="Seilhamer J.J."/>
        </authorList>
    </citation>
    <scope>NUCLEOTIDE SEQUENCE</scope>
    <source>
        <strain evidence="4">86-1</strain>
    </source>
</reference>
<proteinExistence type="predicted"/>
<reference evidence="3" key="1">
    <citation type="submission" date="2016-04" db="EMBL/GenBank/DDBJ databases">
        <authorList>
            <person name="Evans L.H."/>
            <person name="Alamgir A."/>
            <person name="Owens N."/>
            <person name="Weber N.D."/>
            <person name="Virtaneva K."/>
            <person name="Barbian K."/>
            <person name="Babar A."/>
            <person name="Rosenke K."/>
        </authorList>
    </citation>
    <scope>NUCLEOTIDE SEQUENCE</scope>
    <source>
        <strain evidence="3">92-2</strain>
    </source>
</reference>
<protein>
    <submittedName>
        <fullName evidence="4">RNP-1 like RNA-binding protein</fullName>
    </submittedName>
</protein>
<dbReference type="InterPro" id="IPR035979">
    <property type="entry name" value="RBD_domain_sf"/>
</dbReference>
<dbReference type="EMBL" id="FLUP01000001">
    <property type="protein sequence ID" value="SBW05934.1"/>
    <property type="molecule type" value="Genomic_DNA"/>
</dbReference>
<dbReference type="InterPro" id="IPR048289">
    <property type="entry name" value="RRM2_NsCP33-like"/>
</dbReference>
<gene>
    <name evidence="4" type="ORF">KL86DES1_20324</name>
    <name evidence="3" type="ORF">KM92DES2_12119</name>
</gene>
<dbReference type="Gene3D" id="3.30.70.330">
    <property type="match status" value="1"/>
</dbReference>
<dbReference type="SMART" id="SM00360">
    <property type="entry name" value="RRM"/>
    <property type="match status" value="1"/>
</dbReference>
<dbReference type="PANTHER" id="PTHR15241:SF304">
    <property type="entry name" value="RRM DOMAIN-CONTAINING PROTEIN"/>
    <property type="match status" value="1"/>
</dbReference>
<dbReference type="InterPro" id="IPR012677">
    <property type="entry name" value="Nucleotide-bd_a/b_plait_sf"/>
</dbReference>
<dbReference type="CDD" id="cd21608">
    <property type="entry name" value="RRM2_NsCP33_like"/>
    <property type="match status" value="1"/>
</dbReference>
<dbReference type="RefSeq" id="WP_022659825.1">
    <property type="nucleotide sequence ID" value="NZ_CABSIF010000001.1"/>
</dbReference>
<dbReference type="PROSITE" id="PS50102">
    <property type="entry name" value="RRM"/>
    <property type="match status" value="1"/>
</dbReference>
<dbReference type="EMBL" id="FMJC01000002">
    <property type="protein sequence ID" value="SCM71980.1"/>
    <property type="molecule type" value="Genomic_DNA"/>
</dbReference>
<feature type="domain" description="RRM" evidence="2">
    <location>
        <begin position="3"/>
        <end position="80"/>
    </location>
</feature>